<protein>
    <submittedName>
        <fullName evidence="2">Zinc finger protein 425</fullName>
    </submittedName>
</protein>
<accession>A0AAE1LT83</accession>
<feature type="non-terminal residue" evidence="2">
    <location>
        <position position="1"/>
    </location>
</feature>
<evidence type="ECO:0000313" key="3">
    <source>
        <dbReference type="Proteomes" id="UP001219518"/>
    </source>
</evidence>
<organism evidence="2 3">
    <name type="scientific">Frankliniella fusca</name>
    <dbReference type="NCBI Taxonomy" id="407009"/>
    <lineage>
        <taxon>Eukaryota</taxon>
        <taxon>Metazoa</taxon>
        <taxon>Ecdysozoa</taxon>
        <taxon>Arthropoda</taxon>
        <taxon>Hexapoda</taxon>
        <taxon>Insecta</taxon>
        <taxon>Pterygota</taxon>
        <taxon>Neoptera</taxon>
        <taxon>Paraneoptera</taxon>
        <taxon>Thysanoptera</taxon>
        <taxon>Terebrantia</taxon>
        <taxon>Thripoidea</taxon>
        <taxon>Thripidae</taxon>
        <taxon>Frankliniella</taxon>
    </lineage>
</organism>
<feature type="domain" description="C2H2-type" evidence="1">
    <location>
        <begin position="148"/>
        <end position="170"/>
    </location>
</feature>
<dbReference type="SMART" id="SM00355">
    <property type="entry name" value="ZnF_C2H2"/>
    <property type="match status" value="4"/>
</dbReference>
<feature type="domain" description="C2H2-type" evidence="1">
    <location>
        <begin position="184"/>
        <end position="206"/>
    </location>
</feature>
<dbReference type="InterPro" id="IPR013087">
    <property type="entry name" value="Znf_C2H2_type"/>
</dbReference>
<feature type="domain" description="C2H2-type" evidence="1">
    <location>
        <begin position="96"/>
        <end position="122"/>
    </location>
</feature>
<dbReference type="PANTHER" id="PTHR31912:SF35">
    <property type="entry name" value="C2H2-TYPE DOMAIN-CONTAINING PROTEIN"/>
    <property type="match status" value="1"/>
</dbReference>
<evidence type="ECO:0000313" key="2">
    <source>
        <dbReference type="EMBL" id="KAK3929527.1"/>
    </source>
</evidence>
<feature type="domain" description="C2H2-type" evidence="1">
    <location>
        <begin position="66"/>
        <end position="88"/>
    </location>
</feature>
<name>A0AAE1LT83_9NEOP</name>
<comment type="caution">
    <text evidence="2">The sequence shown here is derived from an EMBL/GenBank/DDBJ whole genome shotgun (WGS) entry which is preliminary data.</text>
</comment>
<dbReference type="Proteomes" id="UP001219518">
    <property type="component" value="Unassembled WGS sequence"/>
</dbReference>
<keyword evidence="3" id="KW-1185">Reference proteome</keyword>
<evidence type="ECO:0000259" key="1">
    <source>
        <dbReference type="SMART" id="SM00355"/>
    </source>
</evidence>
<reference evidence="2" key="2">
    <citation type="journal article" date="2023" name="BMC Genomics">
        <title>Pest status, molecular evolution, and epigenetic factors derived from the genome assembly of Frankliniella fusca, a thysanopteran phytovirus vector.</title>
        <authorList>
            <person name="Catto M.A."/>
            <person name="Labadie P.E."/>
            <person name="Jacobson A.L."/>
            <person name="Kennedy G.G."/>
            <person name="Srinivasan R."/>
            <person name="Hunt B.G."/>
        </authorList>
    </citation>
    <scope>NUCLEOTIDE SEQUENCE</scope>
    <source>
        <strain evidence="2">PL_HMW_Pooled</strain>
    </source>
</reference>
<sequence length="976" mass="111283">IGQFTMGVSIEQWRMWIGLFGSTKSRGHGALVSVSSPKNLLAALLAAVVICSLLAIGNVEVNPGPFPCEYCSAVPETISSSLNHQQFHSKNSNFRFFCPVPECGKLSSFSFGTIRTHVSIAHNRMKHRSYPDQVDVTSHLSDDRPPLFQCEVCDFSAPIIWELVQHLYGHLESGIEIKKCPLVHECDFKYPFKKKNTFQTHLSQYHKGWNPLSRRKKSSKVNDPTSCISQNQDNFYLAQQDECQDNNVPQVEASSNNLSQEDLVDASFLDDELVTDYIAKFYLQLYGAFFLPYDMIQEICSSLTFLSEVMHARIKRTLVTELKKISVPEEAINRIRYKVMEVDLLHSTHHKNICGSASFTSDHLRKKYFKEKMGYRPPIEISLDHNNVKSANKYQYVPINETLESVLQDPTVMKEVDESFVEQSTSDELVSNYTDGTLFKSEQHPTKEIHLMLYQDGYNPVMNVLGSAKNKFKALAMYFTIGNLKSTLRSKVSSKHLVMLVRESVMKAVGPKKCFERLIADLKMLEASGIAYKGEIVKVIVEFFIGDNLGQHFIGGFIGSFSSTYFCRYCIIKKKDFQSNPENTRPPITIQEYNQCALQAELTGHPIQGIKGNSMFNSLKYFHSTSHLAPCLAHDLFEGVVSWDLSAIISSLVKDKWLSYELLNRRIRYLSCKGTDLPNKPAYVRSKGDKLGGHAVQNWTLLRLLPFILGNKIKNTEHEAWKLYLQLKELCEILCAPKFSKSSVPYLKDVLIPAYYERRAVAIQDDKKYPLRPKHHFMSHMPELLLKYGPLIHLWSLPYEQMHKLFKTVCRLSRNFINVEYTCAVRHQMHLAYLGTGPLFPEEQIESGSKLFLLMSYSGPTLSFLRSLNLGANWYECRTLQLNGLLYKEGDFLLISSRGSSILVGFIKIILTKGSQVQFILETFLANYNSDYGVHQLPSDEGQFALMTQQSLLYPVPQPIYKLRSIPSFSLKNKLM</sequence>
<reference evidence="2" key="1">
    <citation type="submission" date="2021-07" db="EMBL/GenBank/DDBJ databases">
        <authorList>
            <person name="Catto M.A."/>
            <person name="Jacobson A."/>
            <person name="Kennedy G."/>
            <person name="Labadie P."/>
            <person name="Hunt B.G."/>
            <person name="Srinivasan R."/>
        </authorList>
    </citation>
    <scope>NUCLEOTIDE SEQUENCE</scope>
    <source>
        <strain evidence="2">PL_HMW_Pooled</strain>
        <tissue evidence="2">Head</tissue>
    </source>
</reference>
<dbReference type="AlphaFoldDB" id="A0AAE1LT83"/>
<dbReference type="PANTHER" id="PTHR31912">
    <property type="entry name" value="IP13529P"/>
    <property type="match status" value="1"/>
</dbReference>
<proteinExistence type="predicted"/>
<dbReference type="EMBL" id="JAHWGI010001401">
    <property type="protein sequence ID" value="KAK3929527.1"/>
    <property type="molecule type" value="Genomic_DNA"/>
</dbReference>
<gene>
    <name evidence="2" type="ORF">KUF71_003534</name>
</gene>